<feature type="compositionally biased region" description="Polar residues" evidence="1">
    <location>
        <begin position="35"/>
        <end position="50"/>
    </location>
</feature>
<dbReference type="Proteomes" id="UP000542342">
    <property type="component" value="Unassembled WGS sequence"/>
</dbReference>
<evidence type="ECO:0000313" key="2">
    <source>
        <dbReference type="EMBL" id="MBA2226632.1"/>
    </source>
</evidence>
<feature type="compositionally biased region" description="Pro residues" evidence="1">
    <location>
        <begin position="77"/>
        <end position="97"/>
    </location>
</feature>
<dbReference type="EMBL" id="JACEFB010000007">
    <property type="protein sequence ID" value="MBA2226632.1"/>
    <property type="molecule type" value="Genomic_DNA"/>
</dbReference>
<accession>A0A7V8VF29</accession>
<evidence type="ECO:0000256" key="1">
    <source>
        <dbReference type="SAM" id="MobiDB-lite"/>
    </source>
</evidence>
<name>A0A7V8VF29_9BACT</name>
<feature type="region of interest" description="Disordered" evidence="1">
    <location>
        <begin position="406"/>
        <end position="436"/>
    </location>
</feature>
<feature type="compositionally biased region" description="Pro residues" evidence="1">
    <location>
        <begin position="131"/>
        <end position="189"/>
    </location>
</feature>
<sequence length="513" mass="50272">MYLFYPPSSVPPEDSSRSEAPPAETQPGSGGKAVAQSSFGLPASGSSPRAETSAPSAPGLLPAPSGPLAAAPSGTAAPPPGGVAPPPMDNALPPLPPVEAGAGLPPPALPVPPVIPAGGVPPGAGRSAPPSSDPPPSSGTPPPPIPLPPVSPGGSPAVPPPSGDVPAVAPPALTPPPPASLSPAPPSSTPPSSASSAGPVSTGSAGSASAPPGPPSVAPPAPSENTQPPSPAPPAGGENPSALPVPPAASVLPPPPANAGPASPPPAPPLVPSGGNAGSTPAAAGGNDRGARLTLPQSAEASRNSSRPLEQPTAGMPSLPTAASSSPGRTENPPAVAERPPTTSYDVDIYEPRPGDTWESISREFYQDGRYAAALRAYNRNKPLHGSGAIDIPPLHILRRLGGDATRMSPASFGPGGNSSPAGLQPAGRAVPTDPWNAAAPTYHSGPASAAPGGFKIYRVPTDGLSLPTIARQLLGNERRWVEIYDLNPEVNASRVPAGTELRLPADARLPGN</sequence>
<evidence type="ECO:0008006" key="4">
    <source>
        <dbReference type="Google" id="ProtNLM"/>
    </source>
</evidence>
<feature type="compositionally biased region" description="Pro residues" evidence="1">
    <location>
        <begin position="211"/>
        <end position="234"/>
    </location>
</feature>
<feature type="compositionally biased region" description="Polar residues" evidence="1">
    <location>
        <begin position="295"/>
        <end position="308"/>
    </location>
</feature>
<comment type="caution">
    <text evidence="2">The sequence shown here is derived from an EMBL/GenBank/DDBJ whole genome shotgun (WGS) entry which is preliminary data.</text>
</comment>
<dbReference type="RefSeq" id="WP_194538078.1">
    <property type="nucleotide sequence ID" value="NZ_JACEFB010000007.1"/>
</dbReference>
<feature type="region of interest" description="Disordered" evidence="1">
    <location>
        <begin position="1"/>
        <end position="358"/>
    </location>
</feature>
<gene>
    <name evidence="2" type="ORF">H0921_10715</name>
</gene>
<protein>
    <recommendedName>
        <fullName evidence="4">LysM domain-containing protein</fullName>
    </recommendedName>
</protein>
<dbReference type="AlphaFoldDB" id="A0A7V8VF29"/>
<feature type="compositionally biased region" description="Low complexity" evidence="1">
    <location>
        <begin position="190"/>
        <end position="210"/>
    </location>
</feature>
<feature type="compositionally biased region" description="Pro residues" evidence="1">
    <location>
        <begin position="243"/>
        <end position="271"/>
    </location>
</feature>
<organism evidence="2 3">
    <name type="scientific">Thermogemmata fonticola</name>
    <dbReference type="NCBI Taxonomy" id="2755323"/>
    <lineage>
        <taxon>Bacteria</taxon>
        <taxon>Pseudomonadati</taxon>
        <taxon>Planctomycetota</taxon>
        <taxon>Planctomycetia</taxon>
        <taxon>Gemmatales</taxon>
        <taxon>Gemmataceae</taxon>
        <taxon>Thermogemmata</taxon>
    </lineage>
</organism>
<feature type="compositionally biased region" description="Pro residues" evidence="1">
    <location>
        <begin position="104"/>
        <end position="115"/>
    </location>
</feature>
<feature type="compositionally biased region" description="Low complexity" evidence="1">
    <location>
        <begin position="53"/>
        <end position="76"/>
    </location>
</feature>
<proteinExistence type="predicted"/>
<keyword evidence="3" id="KW-1185">Reference proteome</keyword>
<evidence type="ECO:0000313" key="3">
    <source>
        <dbReference type="Proteomes" id="UP000542342"/>
    </source>
</evidence>
<reference evidence="2 3" key="1">
    <citation type="submission" date="2020-07" db="EMBL/GenBank/DDBJ databases">
        <title>Thermogemmata thermophila gen. nov., sp. nov., a novel moderate thermophilic planctomycete from a Kamchatka hot spring.</title>
        <authorList>
            <person name="Elcheninov A.G."/>
            <person name="Podosokorskaya O.A."/>
            <person name="Kovaleva O.L."/>
            <person name="Novikov A."/>
            <person name="Bonch-Osmolovskaya E.A."/>
            <person name="Toshchakov S.V."/>
            <person name="Kublanov I.V."/>
        </authorList>
    </citation>
    <scope>NUCLEOTIDE SEQUENCE [LARGE SCALE GENOMIC DNA]</scope>
    <source>
        <strain evidence="2 3">2918</strain>
    </source>
</reference>